<evidence type="ECO:0000313" key="2">
    <source>
        <dbReference type="EMBL" id="MBX0296914.1"/>
    </source>
</evidence>
<dbReference type="SUPFAM" id="SSF52540">
    <property type="entry name" value="P-loop containing nucleoside triphosphate hydrolases"/>
    <property type="match status" value="1"/>
</dbReference>
<organism evidence="2 3">
    <name type="scientific">Haloarcula nitratireducens</name>
    <dbReference type="NCBI Taxonomy" id="2487749"/>
    <lineage>
        <taxon>Archaea</taxon>
        <taxon>Methanobacteriati</taxon>
        <taxon>Methanobacteriota</taxon>
        <taxon>Stenosarchaea group</taxon>
        <taxon>Halobacteria</taxon>
        <taxon>Halobacteriales</taxon>
        <taxon>Haloarculaceae</taxon>
        <taxon>Haloarcula</taxon>
    </lineage>
</organism>
<dbReference type="Pfam" id="PF00005">
    <property type="entry name" value="ABC_tran"/>
    <property type="match status" value="1"/>
</dbReference>
<protein>
    <submittedName>
        <fullName evidence="2">ATP-binding cassette domain-containing protein</fullName>
    </submittedName>
</protein>
<comment type="caution">
    <text evidence="2">The sequence shown here is derived from an EMBL/GenBank/DDBJ whole genome shotgun (WGS) entry which is preliminary data.</text>
</comment>
<feature type="domain" description="ABC transporter" evidence="1">
    <location>
        <begin position="28"/>
        <end position="121"/>
    </location>
</feature>
<proteinExistence type="predicted"/>
<dbReference type="GO" id="GO:0016887">
    <property type="term" value="F:ATP hydrolysis activity"/>
    <property type="evidence" value="ECO:0007669"/>
    <property type="project" value="InterPro"/>
</dbReference>
<name>A0AAW4PG66_9EURY</name>
<dbReference type="InterPro" id="IPR003439">
    <property type="entry name" value="ABC_transporter-like_ATP-bd"/>
</dbReference>
<keyword evidence="2" id="KW-0067">ATP-binding</keyword>
<sequence length="125" mass="13159">MPSSTSSSEDTIFVADDISHQFGTVTVLDEISLSVKTGEFLALVGPNGSGKTTLLQIITGLLTPSEGTIARPSGSARPIGYLPQHPNLRASQTVRETLEFYGTLLADATDTGRILETIGLSGRQP</sequence>
<gene>
    <name evidence="2" type="ORF">EGH23_18710</name>
</gene>
<dbReference type="Proteomes" id="UP001430455">
    <property type="component" value="Unassembled WGS sequence"/>
</dbReference>
<reference evidence="2 3" key="1">
    <citation type="submission" date="2021-06" db="EMBL/GenBank/DDBJ databases">
        <title>Halomicroarcula sp. a new haloarchaeum isolated from saline soil.</title>
        <authorList>
            <person name="Duran-Viseras A."/>
            <person name="Sanchez-Porro C."/>
            <person name="Ventosa A."/>
        </authorList>
    </citation>
    <scope>NUCLEOTIDE SEQUENCE [LARGE SCALE GENOMIC DNA]</scope>
    <source>
        <strain evidence="2 3">F27</strain>
    </source>
</reference>
<evidence type="ECO:0000313" key="3">
    <source>
        <dbReference type="Proteomes" id="UP001430455"/>
    </source>
</evidence>
<accession>A0AAW4PG66</accession>
<dbReference type="PANTHER" id="PTHR43038:SF7">
    <property type="entry name" value="ABC TRANSPORT SYSTEM ATP-BINDING PROTEIN"/>
    <property type="match status" value="1"/>
</dbReference>
<dbReference type="InterPro" id="IPR027417">
    <property type="entry name" value="P-loop_NTPase"/>
</dbReference>
<dbReference type="RefSeq" id="WP_220581507.1">
    <property type="nucleotide sequence ID" value="NZ_RKLT01000012.1"/>
</dbReference>
<keyword evidence="2" id="KW-0547">Nucleotide-binding</keyword>
<evidence type="ECO:0000259" key="1">
    <source>
        <dbReference type="Pfam" id="PF00005"/>
    </source>
</evidence>
<dbReference type="Gene3D" id="3.40.50.300">
    <property type="entry name" value="P-loop containing nucleotide triphosphate hydrolases"/>
    <property type="match status" value="1"/>
</dbReference>
<dbReference type="PANTHER" id="PTHR43038">
    <property type="entry name" value="ATP-BINDING CASSETTE, SUB-FAMILY H, MEMBER 1"/>
    <property type="match status" value="1"/>
</dbReference>
<dbReference type="EMBL" id="RKLT01000012">
    <property type="protein sequence ID" value="MBX0296914.1"/>
    <property type="molecule type" value="Genomic_DNA"/>
</dbReference>
<dbReference type="AlphaFoldDB" id="A0AAW4PG66"/>
<keyword evidence="3" id="KW-1185">Reference proteome</keyword>
<dbReference type="GO" id="GO:0005524">
    <property type="term" value="F:ATP binding"/>
    <property type="evidence" value="ECO:0007669"/>
    <property type="project" value="UniProtKB-KW"/>
</dbReference>